<comment type="subunit">
    <text evidence="7">Interacts with UvrB in an incision complex.</text>
</comment>
<dbReference type="Gene3D" id="4.10.860.10">
    <property type="entry name" value="UVR domain"/>
    <property type="match status" value="1"/>
</dbReference>
<evidence type="ECO:0000259" key="9">
    <source>
        <dbReference type="PROSITE" id="PS50164"/>
    </source>
</evidence>
<keyword evidence="4 7" id="KW-0267">Excision nuclease</keyword>
<evidence type="ECO:0000256" key="6">
    <source>
        <dbReference type="ARBA" id="ARBA00023236"/>
    </source>
</evidence>
<dbReference type="PROSITE" id="PS50151">
    <property type="entry name" value="UVR"/>
    <property type="match status" value="1"/>
</dbReference>
<keyword evidence="6 7" id="KW-0742">SOS response</keyword>
<comment type="caution">
    <text evidence="11">The sequence shown here is derived from an EMBL/GenBank/DDBJ whole genome shotgun (WGS) entry which is preliminary data.</text>
</comment>
<dbReference type="InterPro" id="IPR050066">
    <property type="entry name" value="UvrABC_protein_C"/>
</dbReference>
<feature type="domain" description="UvrC family homology region profile" evidence="10">
    <location>
        <begin position="266"/>
        <end position="495"/>
    </location>
</feature>
<dbReference type="Pfam" id="PF14520">
    <property type="entry name" value="HHH_5"/>
    <property type="match status" value="1"/>
</dbReference>
<keyword evidence="5 7" id="KW-0234">DNA repair</keyword>
<evidence type="ECO:0000259" key="10">
    <source>
        <dbReference type="PROSITE" id="PS50165"/>
    </source>
</evidence>
<evidence type="ECO:0000259" key="8">
    <source>
        <dbReference type="PROSITE" id="PS50151"/>
    </source>
</evidence>
<dbReference type="Gene3D" id="3.30.420.340">
    <property type="entry name" value="UvrC, RNAse H endonuclease domain"/>
    <property type="match status" value="1"/>
</dbReference>
<dbReference type="InterPro" id="IPR000305">
    <property type="entry name" value="GIY-YIG_endonuc"/>
</dbReference>
<dbReference type="Pfam" id="PF22920">
    <property type="entry name" value="UvrC_RNaseH"/>
    <property type="match status" value="1"/>
</dbReference>
<dbReference type="NCBIfam" id="NF001824">
    <property type="entry name" value="PRK00558.1-5"/>
    <property type="match status" value="1"/>
</dbReference>
<dbReference type="InterPro" id="IPR047296">
    <property type="entry name" value="GIY-YIG_UvrC_Cho"/>
</dbReference>
<comment type="similarity">
    <text evidence="7">Belongs to the UvrC family.</text>
</comment>
<reference evidence="11 12" key="1">
    <citation type="journal article" date="2018" name="Microbiome">
        <title>Fine metagenomic profile of the Mediterranean stratified and mixed water columns revealed by assembly and recruitment.</title>
        <authorList>
            <person name="Haro-Moreno J.M."/>
            <person name="Lopez-Perez M."/>
            <person name="De La Torre J.R."/>
            <person name="Picazo A."/>
            <person name="Camacho A."/>
            <person name="Rodriguez-Valera F."/>
        </authorList>
    </citation>
    <scope>NUCLEOTIDE SEQUENCE [LARGE SCALE GENOMIC DNA]</scope>
    <source>
        <strain evidence="11">MED-G55</strain>
    </source>
</reference>
<dbReference type="EMBL" id="QOQF01000002">
    <property type="protein sequence ID" value="RCL78297.1"/>
    <property type="molecule type" value="Genomic_DNA"/>
</dbReference>
<dbReference type="GO" id="GO:0009381">
    <property type="term" value="F:excinuclease ABC activity"/>
    <property type="evidence" value="ECO:0007669"/>
    <property type="project" value="UniProtKB-UniRule"/>
</dbReference>
<dbReference type="Gene3D" id="3.40.1440.10">
    <property type="entry name" value="GIY-YIG endonuclease"/>
    <property type="match status" value="1"/>
</dbReference>
<feature type="domain" description="UVR" evidence="8">
    <location>
        <begin position="215"/>
        <end position="250"/>
    </location>
</feature>
<dbReference type="GO" id="GO:0005737">
    <property type="term" value="C:cytoplasm"/>
    <property type="evidence" value="ECO:0007669"/>
    <property type="project" value="UniProtKB-SubCell"/>
</dbReference>
<dbReference type="Gene3D" id="1.10.150.20">
    <property type="entry name" value="5' to 3' exonuclease, C-terminal subdomain"/>
    <property type="match status" value="1"/>
</dbReference>
<dbReference type="PANTHER" id="PTHR30562:SF1">
    <property type="entry name" value="UVRABC SYSTEM PROTEIN C"/>
    <property type="match status" value="1"/>
</dbReference>
<keyword evidence="1 7" id="KW-0963">Cytoplasm</keyword>
<evidence type="ECO:0000256" key="7">
    <source>
        <dbReference type="HAMAP-Rule" id="MF_00203"/>
    </source>
</evidence>
<dbReference type="GO" id="GO:0009380">
    <property type="term" value="C:excinuclease repair complex"/>
    <property type="evidence" value="ECO:0007669"/>
    <property type="project" value="InterPro"/>
</dbReference>
<dbReference type="SMART" id="SM00465">
    <property type="entry name" value="GIYc"/>
    <property type="match status" value="1"/>
</dbReference>
<comment type="function">
    <text evidence="7">The UvrABC repair system catalyzes the recognition and processing of DNA lesions. UvrC both incises the 5' and 3' sides of the lesion. The N-terminal half is responsible for the 3' incision and the C-terminal half is responsible for the 5' incision.</text>
</comment>
<dbReference type="SUPFAM" id="SSF82771">
    <property type="entry name" value="GIY-YIG endonuclease"/>
    <property type="match status" value="1"/>
</dbReference>
<gene>
    <name evidence="7" type="primary">uvrC</name>
    <name evidence="11" type="ORF">DBW69_01100</name>
</gene>
<dbReference type="NCBIfam" id="TIGR00194">
    <property type="entry name" value="uvrC"/>
    <property type="match status" value="1"/>
</dbReference>
<dbReference type="AlphaFoldDB" id="A0A368E2I7"/>
<dbReference type="PANTHER" id="PTHR30562">
    <property type="entry name" value="UVRC/OXIDOREDUCTASE"/>
    <property type="match status" value="1"/>
</dbReference>
<accession>A0A368E2I7</accession>
<evidence type="ECO:0000313" key="11">
    <source>
        <dbReference type="EMBL" id="RCL78297.1"/>
    </source>
</evidence>
<dbReference type="InterPro" id="IPR038476">
    <property type="entry name" value="UvrC_RNase_H_dom_sf"/>
</dbReference>
<dbReference type="InterPro" id="IPR003583">
    <property type="entry name" value="Hlx-hairpin-Hlx_DNA-bd_motif"/>
</dbReference>
<keyword evidence="3 7" id="KW-0228">DNA excision</keyword>
<feature type="domain" description="GIY-YIG" evidence="9">
    <location>
        <begin position="27"/>
        <end position="105"/>
    </location>
</feature>
<dbReference type="GO" id="GO:0009432">
    <property type="term" value="P:SOS response"/>
    <property type="evidence" value="ECO:0007669"/>
    <property type="project" value="UniProtKB-UniRule"/>
</dbReference>
<dbReference type="Pfam" id="PF01541">
    <property type="entry name" value="GIY-YIG"/>
    <property type="match status" value="1"/>
</dbReference>
<evidence type="ECO:0000256" key="3">
    <source>
        <dbReference type="ARBA" id="ARBA00022769"/>
    </source>
</evidence>
<sequence length="623" mass="69935">MNMQNTSETGSPIGTDLIKAKVKTLPNGPGVYRMLGSNDDVLYVGKAKNLKNRVSSYTRISGHSNRIANMIRLTHNMEFIRTQTEADALLLEANLIQKFKPRFNVLMRDDKSLPYILLADDHIIPQITKHRGSRKRKGDYFGPFASPGAVNRTLNTLQKAFLLRSCNDSVYDSRTRPCLLHQIKRCSAPCTNEISPDDYSLLVKQARQFLSGSNQDIQGELAQQMQAASDIQDFELAAEYRDRIRALTYIQSTTDVFARTIEEADIISLAQEGGQSCIQVFFFRAGRNLGNKAYFPRHDKDTPADEVLESFIIQFYENRQSPRKILLNFSLPNKSLIEEALSLKQEYKISLMAPKRGEKADIVAHTAQNAKEALARKLSETASQQNLLSAVAETFDLEGPIRRIEVFDNSHLGGTNQLGGMIVATEEGFVKNQYRKFNIKNADTVPGDDYAMMQEVLTRRYERMVREENSDSSNRPDLILIDGGKGQLGIARKVMAELGLDIPLIGIAKGPDRNAGREQFFMPEREVFNLPPNSPVLYYLQRLRDEAHRFAIGGHRIKRKKDIRANPLDDISGIGAKRKKALLHHFGSAKAVMRASLADLVRVEGISAGIAQQIYDHFNGEGS</sequence>
<dbReference type="SUPFAM" id="SSF47781">
    <property type="entry name" value="RuvA domain 2-like"/>
    <property type="match status" value="1"/>
</dbReference>
<evidence type="ECO:0000256" key="4">
    <source>
        <dbReference type="ARBA" id="ARBA00022881"/>
    </source>
</evidence>
<dbReference type="InterPro" id="IPR004791">
    <property type="entry name" value="UvrC"/>
</dbReference>
<dbReference type="Pfam" id="PF08459">
    <property type="entry name" value="UvrC_RNaseH_dom"/>
    <property type="match status" value="1"/>
</dbReference>
<dbReference type="InterPro" id="IPR036876">
    <property type="entry name" value="UVR_dom_sf"/>
</dbReference>
<dbReference type="PROSITE" id="PS50165">
    <property type="entry name" value="UVRC"/>
    <property type="match status" value="1"/>
</dbReference>
<proteinExistence type="inferred from homology"/>
<dbReference type="FunFam" id="3.30.420.340:FF:000001">
    <property type="entry name" value="UvrABC system protein C"/>
    <property type="match status" value="1"/>
</dbReference>
<evidence type="ECO:0000256" key="2">
    <source>
        <dbReference type="ARBA" id="ARBA00022763"/>
    </source>
</evidence>
<dbReference type="GO" id="GO:0003677">
    <property type="term" value="F:DNA binding"/>
    <property type="evidence" value="ECO:0007669"/>
    <property type="project" value="UniProtKB-UniRule"/>
</dbReference>
<name>A0A368E2I7_9PROT</name>
<dbReference type="GO" id="GO:0006289">
    <property type="term" value="P:nucleotide-excision repair"/>
    <property type="evidence" value="ECO:0007669"/>
    <property type="project" value="UniProtKB-UniRule"/>
</dbReference>
<dbReference type="InterPro" id="IPR010994">
    <property type="entry name" value="RuvA_2-like"/>
</dbReference>
<comment type="subcellular location">
    <subcellularLocation>
        <location evidence="7">Cytoplasm</location>
    </subcellularLocation>
</comment>
<organism evidence="11 12">
    <name type="scientific">PS1 clade bacterium</name>
    <dbReference type="NCBI Taxonomy" id="2175152"/>
    <lineage>
        <taxon>Bacteria</taxon>
        <taxon>Pseudomonadati</taxon>
        <taxon>Pseudomonadota</taxon>
        <taxon>Alphaproteobacteria</taxon>
        <taxon>PS1 clade</taxon>
    </lineage>
</organism>
<evidence type="ECO:0000256" key="1">
    <source>
        <dbReference type="ARBA" id="ARBA00022490"/>
    </source>
</evidence>
<dbReference type="Proteomes" id="UP000252132">
    <property type="component" value="Unassembled WGS sequence"/>
</dbReference>
<keyword evidence="2 7" id="KW-0227">DNA damage</keyword>
<dbReference type="SUPFAM" id="SSF46600">
    <property type="entry name" value="C-terminal UvrC-binding domain of UvrB"/>
    <property type="match status" value="1"/>
</dbReference>
<dbReference type="InterPro" id="IPR035901">
    <property type="entry name" value="GIY-YIG_endonuc_sf"/>
</dbReference>
<protein>
    <recommendedName>
        <fullName evidence="7">UvrABC system protein C</fullName>
        <shortName evidence="7">Protein UvrC</shortName>
    </recommendedName>
    <alternativeName>
        <fullName evidence="7">Excinuclease ABC subunit C</fullName>
    </alternativeName>
</protein>
<dbReference type="Pfam" id="PF02151">
    <property type="entry name" value="UVR"/>
    <property type="match status" value="1"/>
</dbReference>
<dbReference type="InterPro" id="IPR001162">
    <property type="entry name" value="UvrC_RNase_H_dom"/>
</dbReference>
<dbReference type="PROSITE" id="PS50164">
    <property type="entry name" value="GIY_YIG"/>
    <property type="match status" value="1"/>
</dbReference>
<dbReference type="SMART" id="SM00278">
    <property type="entry name" value="HhH1"/>
    <property type="match status" value="2"/>
</dbReference>
<dbReference type="CDD" id="cd10434">
    <property type="entry name" value="GIY-YIG_UvrC_Cho"/>
    <property type="match status" value="1"/>
</dbReference>
<dbReference type="HAMAP" id="MF_00203">
    <property type="entry name" value="UvrC"/>
    <property type="match status" value="1"/>
</dbReference>
<dbReference type="FunFam" id="3.40.1440.10:FF:000001">
    <property type="entry name" value="UvrABC system protein C"/>
    <property type="match status" value="1"/>
</dbReference>
<evidence type="ECO:0000256" key="5">
    <source>
        <dbReference type="ARBA" id="ARBA00023204"/>
    </source>
</evidence>
<evidence type="ECO:0000313" key="12">
    <source>
        <dbReference type="Proteomes" id="UP000252132"/>
    </source>
</evidence>
<dbReference type="InterPro" id="IPR001943">
    <property type="entry name" value="UVR_dom"/>
</dbReference>